<reference evidence="4 5" key="1">
    <citation type="journal article" date="2012" name="J. Bacteriol.">
        <title>Complete Genome Sequence of Mycobacterium vaccae Type Strain ATCC 25954.</title>
        <authorList>
            <person name="Ho Y.S."/>
            <person name="Adroub S.A."/>
            <person name="Abadi M."/>
            <person name="Al Alwan B."/>
            <person name="Alkhateeb R."/>
            <person name="Gao G."/>
            <person name="Ragab A."/>
            <person name="Ali S."/>
            <person name="van Soolingen D."/>
            <person name="Bitter W."/>
            <person name="Pain A."/>
            <person name="Abdallah A.M."/>
        </authorList>
    </citation>
    <scope>NUCLEOTIDE SEQUENCE [LARGE SCALE GENOMIC DNA]</scope>
    <source>
        <strain evidence="4 5">ATCC 25954</strain>
    </source>
</reference>
<feature type="domain" description="Inosine/uridine-preferring nucleoside hydrolase" evidence="3">
    <location>
        <begin position="20"/>
        <end position="342"/>
    </location>
</feature>
<sequence>MLTLRRWAGEHVGVQVRQPVFVDVDTGVDDAMALVYLFASPEAELVGIASTAGNVGVDDVCRNNLALLELCGITGVPVSRGSEVPLVEPLRTAEDTHGPQGLGYARLPDPTTELTDHDAAQAWVCAAREHPGELIGIATGPLTNLALALRAEPALPRLLARLVIMGGAFDYRGNTTPVAEWNVSVDPESAAEVFAAWSDSGAEHLPIVLGLNLTEHAVLTPQLLSRLADAAGSPSTPMSVRDPRGTASTAANPLIRTLEDAMRFYFEFHHDQGEGYLAHLHDPLAAAVALDTALVRYRPAPVDVELTGTLTRGMTIADWSHRWGREPNALIGVEVDPAVFFDRFIARVGAFAARLDEVSRR</sequence>
<dbReference type="AlphaFoldDB" id="K0UYF1"/>
<evidence type="ECO:0000313" key="4">
    <source>
        <dbReference type="EMBL" id="EJZ11806.1"/>
    </source>
</evidence>
<dbReference type="Pfam" id="PF01156">
    <property type="entry name" value="IU_nuc_hydro"/>
    <property type="match status" value="1"/>
</dbReference>
<keyword evidence="2" id="KW-0326">Glycosidase</keyword>
<dbReference type="eggNOG" id="COG1957">
    <property type="taxonomic scope" value="Bacteria"/>
</dbReference>
<dbReference type="PANTHER" id="PTHR12304">
    <property type="entry name" value="INOSINE-URIDINE PREFERRING NUCLEOSIDE HYDROLASE"/>
    <property type="match status" value="1"/>
</dbReference>
<evidence type="ECO:0000256" key="2">
    <source>
        <dbReference type="ARBA" id="ARBA00023295"/>
    </source>
</evidence>
<dbReference type="Proteomes" id="UP000006072">
    <property type="component" value="Unassembled WGS sequence"/>
</dbReference>
<dbReference type="GO" id="GO:0008477">
    <property type="term" value="F:purine nucleosidase activity"/>
    <property type="evidence" value="ECO:0007669"/>
    <property type="project" value="TreeGrafter"/>
</dbReference>
<dbReference type="PANTHER" id="PTHR12304:SF4">
    <property type="entry name" value="URIDINE NUCLEOSIDASE"/>
    <property type="match status" value="1"/>
</dbReference>
<proteinExistence type="predicted"/>
<protein>
    <submittedName>
        <fullName evidence="4">Inosine/uridine-preferring nucleoside hydrolase</fullName>
    </submittedName>
</protein>
<dbReference type="CDD" id="cd02653">
    <property type="entry name" value="nuc_hydro_3"/>
    <property type="match status" value="1"/>
</dbReference>
<comment type="caution">
    <text evidence="4">The sequence shown here is derived from an EMBL/GenBank/DDBJ whole genome shotgun (WGS) entry which is preliminary data.</text>
</comment>
<dbReference type="PATRIC" id="fig|1194972.3.peg.910"/>
<dbReference type="EMBL" id="ALQA01000006">
    <property type="protein sequence ID" value="EJZ11806.1"/>
    <property type="molecule type" value="Genomic_DNA"/>
</dbReference>
<dbReference type="InterPro" id="IPR001910">
    <property type="entry name" value="Inosine/uridine_hydrolase_dom"/>
</dbReference>
<gene>
    <name evidence="4" type="ORF">MVAC_04507</name>
</gene>
<accession>K0UYF1</accession>
<evidence type="ECO:0000256" key="1">
    <source>
        <dbReference type="ARBA" id="ARBA00022801"/>
    </source>
</evidence>
<dbReference type="HOGENOM" id="CLU_036838_6_0_11"/>
<dbReference type="InterPro" id="IPR036452">
    <property type="entry name" value="Ribo_hydro-like"/>
</dbReference>
<keyword evidence="5" id="KW-1185">Reference proteome</keyword>
<dbReference type="Gene3D" id="3.90.245.10">
    <property type="entry name" value="Ribonucleoside hydrolase-like"/>
    <property type="match status" value="1"/>
</dbReference>
<dbReference type="InterPro" id="IPR023186">
    <property type="entry name" value="IUNH"/>
</dbReference>
<evidence type="ECO:0000313" key="5">
    <source>
        <dbReference type="Proteomes" id="UP000006072"/>
    </source>
</evidence>
<dbReference type="SUPFAM" id="SSF53590">
    <property type="entry name" value="Nucleoside hydrolase"/>
    <property type="match status" value="1"/>
</dbReference>
<dbReference type="GO" id="GO:0006152">
    <property type="term" value="P:purine nucleoside catabolic process"/>
    <property type="evidence" value="ECO:0007669"/>
    <property type="project" value="TreeGrafter"/>
</dbReference>
<organism evidence="4 5">
    <name type="scientific">Mycolicibacterium vaccae ATCC 25954</name>
    <dbReference type="NCBI Taxonomy" id="1194972"/>
    <lineage>
        <taxon>Bacteria</taxon>
        <taxon>Bacillati</taxon>
        <taxon>Actinomycetota</taxon>
        <taxon>Actinomycetes</taxon>
        <taxon>Mycobacteriales</taxon>
        <taxon>Mycobacteriaceae</taxon>
        <taxon>Mycolicibacterium</taxon>
    </lineage>
</organism>
<keyword evidence="1 4" id="KW-0378">Hydrolase</keyword>
<dbReference type="GO" id="GO:0005829">
    <property type="term" value="C:cytosol"/>
    <property type="evidence" value="ECO:0007669"/>
    <property type="project" value="TreeGrafter"/>
</dbReference>
<evidence type="ECO:0000259" key="3">
    <source>
        <dbReference type="Pfam" id="PF01156"/>
    </source>
</evidence>
<name>K0UYF1_MYCVA</name>
<dbReference type="RefSeq" id="WP_003929279.1">
    <property type="nucleotide sequence ID" value="NZ_JH814686.1"/>
</dbReference>